<name>A0AA35YN82_LACSI</name>
<reference evidence="2" key="1">
    <citation type="submission" date="2023-04" db="EMBL/GenBank/DDBJ databases">
        <authorList>
            <person name="Vijverberg K."/>
            <person name="Xiong W."/>
            <person name="Schranz E."/>
        </authorList>
    </citation>
    <scope>NUCLEOTIDE SEQUENCE</scope>
</reference>
<feature type="compositionally biased region" description="Basic residues" evidence="1">
    <location>
        <begin position="82"/>
        <end position="96"/>
    </location>
</feature>
<evidence type="ECO:0000313" key="2">
    <source>
        <dbReference type="EMBL" id="CAI9277021.1"/>
    </source>
</evidence>
<organism evidence="2 3">
    <name type="scientific">Lactuca saligna</name>
    <name type="common">Willowleaf lettuce</name>
    <dbReference type="NCBI Taxonomy" id="75948"/>
    <lineage>
        <taxon>Eukaryota</taxon>
        <taxon>Viridiplantae</taxon>
        <taxon>Streptophyta</taxon>
        <taxon>Embryophyta</taxon>
        <taxon>Tracheophyta</taxon>
        <taxon>Spermatophyta</taxon>
        <taxon>Magnoliopsida</taxon>
        <taxon>eudicotyledons</taxon>
        <taxon>Gunneridae</taxon>
        <taxon>Pentapetalae</taxon>
        <taxon>asterids</taxon>
        <taxon>campanulids</taxon>
        <taxon>Asterales</taxon>
        <taxon>Asteraceae</taxon>
        <taxon>Cichorioideae</taxon>
        <taxon>Cichorieae</taxon>
        <taxon>Lactucinae</taxon>
        <taxon>Lactuca</taxon>
    </lineage>
</organism>
<keyword evidence="3" id="KW-1185">Reference proteome</keyword>
<feature type="region of interest" description="Disordered" evidence="1">
    <location>
        <begin position="79"/>
        <end position="111"/>
    </location>
</feature>
<dbReference type="Proteomes" id="UP001177003">
    <property type="component" value="Chromosome 3"/>
</dbReference>
<dbReference type="AlphaFoldDB" id="A0AA35YN82"/>
<protein>
    <submittedName>
        <fullName evidence="2">Uncharacterized protein</fullName>
    </submittedName>
</protein>
<evidence type="ECO:0000256" key="1">
    <source>
        <dbReference type="SAM" id="MobiDB-lite"/>
    </source>
</evidence>
<proteinExistence type="predicted"/>
<sequence>MCLEIWSITLYMKMLNAPTVGNMVSYSVLTPYVLYSKEELYKENEDGSSLVSKSIFEYTVGKGLFQGFQKYVFRNCLTTGRPPKRRSKFGQNHRKNQSPESLAGEEGVTSSLTRVSESFSLAPEVP</sequence>
<accession>A0AA35YN82</accession>
<gene>
    <name evidence="2" type="ORF">LSALG_LOCUS16973</name>
</gene>
<dbReference type="EMBL" id="OX465079">
    <property type="protein sequence ID" value="CAI9277021.1"/>
    <property type="molecule type" value="Genomic_DNA"/>
</dbReference>
<evidence type="ECO:0000313" key="3">
    <source>
        <dbReference type="Proteomes" id="UP001177003"/>
    </source>
</evidence>